<organism evidence="2 3">
    <name type="scientific">Mycena alexandri</name>
    <dbReference type="NCBI Taxonomy" id="1745969"/>
    <lineage>
        <taxon>Eukaryota</taxon>
        <taxon>Fungi</taxon>
        <taxon>Dikarya</taxon>
        <taxon>Basidiomycota</taxon>
        <taxon>Agaricomycotina</taxon>
        <taxon>Agaricomycetes</taxon>
        <taxon>Agaricomycetidae</taxon>
        <taxon>Agaricales</taxon>
        <taxon>Marasmiineae</taxon>
        <taxon>Mycenaceae</taxon>
        <taxon>Mycena</taxon>
    </lineage>
</organism>
<dbReference type="Proteomes" id="UP001218188">
    <property type="component" value="Unassembled WGS sequence"/>
</dbReference>
<gene>
    <name evidence="2" type="ORF">C8F04DRAFT_1197034</name>
</gene>
<dbReference type="EMBL" id="JARJCM010000273">
    <property type="protein sequence ID" value="KAJ7020140.1"/>
    <property type="molecule type" value="Genomic_DNA"/>
</dbReference>
<evidence type="ECO:0000313" key="3">
    <source>
        <dbReference type="Proteomes" id="UP001218188"/>
    </source>
</evidence>
<feature type="compositionally biased region" description="Basic residues" evidence="1">
    <location>
        <begin position="37"/>
        <end position="56"/>
    </location>
</feature>
<sequence length="233" mass="26520">MPPGLRKEVQSLPTKPRRSATAAATFLESVDADLQHQHPKKSRGVRVRMRTHHPKHTQPDGGYREPRTTALTRADLYEDGRLPLPLQPLRPSQRCSLCTAVKSHPVSHCYACIRLWLEQDWKCPVTACRTVLRTEPHRHFAEEQALAEAFPNWVNATVVTYNWEGLTFPKVPAEVVTTRALEFMCPIYLSNKIFASPPFPGIRLSDCPDYSASAMCRLFHEQRTDDQVSHQIT</sequence>
<reference evidence="2" key="1">
    <citation type="submission" date="2023-03" db="EMBL/GenBank/DDBJ databases">
        <title>Massive genome expansion in bonnet fungi (Mycena s.s.) driven by repeated elements and novel gene families across ecological guilds.</title>
        <authorList>
            <consortium name="Lawrence Berkeley National Laboratory"/>
            <person name="Harder C.B."/>
            <person name="Miyauchi S."/>
            <person name="Viragh M."/>
            <person name="Kuo A."/>
            <person name="Thoen E."/>
            <person name="Andreopoulos B."/>
            <person name="Lu D."/>
            <person name="Skrede I."/>
            <person name="Drula E."/>
            <person name="Henrissat B."/>
            <person name="Morin E."/>
            <person name="Kohler A."/>
            <person name="Barry K."/>
            <person name="LaButti K."/>
            <person name="Morin E."/>
            <person name="Salamov A."/>
            <person name="Lipzen A."/>
            <person name="Mereny Z."/>
            <person name="Hegedus B."/>
            <person name="Baldrian P."/>
            <person name="Stursova M."/>
            <person name="Weitz H."/>
            <person name="Taylor A."/>
            <person name="Grigoriev I.V."/>
            <person name="Nagy L.G."/>
            <person name="Martin F."/>
            <person name="Kauserud H."/>
        </authorList>
    </citation>
    <scope>NUCLEOTIDE SEQUENCE</scope>
    <source>
        <strain evidence="2">CBHHK200</strain>
    </source>
</reference>
<feature type="region of interest" description="Disordered" evidence="1">
    <location>
        <begin position="1"/>
        <end position="66"/>
    </location>
</feature>
<keyword evidence="3" id="KW-1185">Reference proteome</keyword>
<accession>A0AAD6S573</accession>
<evidence type="ECO:0000256" key="1">
    <source>
        <dbReference type="SAM" id="MobiDB-lite"/>
    </source>
</evidence>
<evidence type="ECO:0000313" key="2">
    <source>
        <dbReference type="EMBL" id="KAJ7020140.1"/>
    </source>
</evidence>
<name>A0AAD6S573_9AGAR</name>
<dbReference type="AlphaFoldDB" id="A0AAD6S573"/>
<proteinExistence type="predicted"/>
<protein>
    <submittedName>
        <fullName evidence="2">Uncharacterized protein</fullName>
    </submittedName>
</protein>
<dbReference type="InterPro" id="IPR013083">
    <property type="entry name" value="Znf_RING/FYVE/PHD"/>
</dbReference>
<comment type="caution">
    <text evidence="2">The sequence shown here is derived from an EMBL/GenBank/DDBJ whole genome shotgun (WGS) entry which is preliminary data.</text>
</comment>
<dbReference type="Gene3D" id="3.30.40.10">
    <property type="entry name" value="Zinc/RING finger domain, C3HC4 (zinc finger)"/>
    <property type="match status" value="1"/>
</dbReference>